<evidence type="ECO:0000313" key="10">
    <source>
        <dbReference type="EMBL" id="KAA5532354.1"/>
    </source>
</evidence>
<evidence type="ECO:0000256" key="2">
    <source>
        <dbReference type="ARBA" id="ARBA00005236"/>
    </source>
</evidence>
<dbReference type="EMBL" id="VWSH01000004">
    <property type="protein sequence ID" value="KAA5532354.1"/>
    <property type="molecule type" value="Genomic_DNA"/>
</dbReference>
<keyword evidence="4 7" id="KW-0812">Transmembrane</keyword>
<evidence type="ECO:0000256" key="3">
    <source>
        <dbReference type="ARBA" id="ARBA00022475"/>
    </source>
</evidence>
<evidence type="ECO:0000256" key="6">
    <source>
        <dbReference type="ARBA" id="ARBA00023136"/>
    </source>
</evidence>
<feature type="domain" description="ABC3 transporter permease C-terminal" evidence="8">
    <location>
        <begin position="279"/>
        <end position="401"/>
    </location>
</feature>
<evidence type="ECO:0000256" key="1">
    <source>
        <dbReference type="ARBA" id="ARBA00004651"/>
    </source>
</evidence>
<dbReference type="RefSeq" id="WP_150033857.1">
    <property type="nucleotide sequence ID" value="NZ_VWSH01000004.1"/>
</dbReference>
<dbReference type="GO" id="GO:0044874">
    <property type="term" value="P:lipoprotein localization to outer membrane"/>
    <property type="evidence" value="ECO:0007669"/>
    <property type="project" value="TreeGrafter"/>
</dbReference>
<accession>A0A5M6CB37</accession>
<feature type="transmembrane region" description="Helical" evidence="7">
    <location>
        <begin position="322"/>
        <end position="353"/>
    </location>
</feature>
<dbReference type="InterPro" id="IPR003838">
    <property type="entry name" value="ABC3_permease_C"/>
</dbReference>
<proteinExistence type="inferred from homology"/>
<dbReference type="Pfam" id="PF02687">
    <property type="entry name" value="FtsX"/>
    <property type="match status" value="1"/>
</dbReference>
<comment type="caution">
    <text evidence="10">The sequence shown here is derived from an EMBL/GenBank/DDBJ whole genome shotgun (WGS) entry which is preliminary data.</text>
</comment>
<sequence>MNPAFKIAWRYFRGKKSAQAINIISWISIVAIAVSSAAMVILFSVFNGLEGTVKDMYAAFYPEIKVSSVKGKFFQVSDAQKNEISKISGIRHAAYSIEDMVLFEGNKEQKVGTLKGVDDAWFDVCGLDTFMIDGKATWENSGGYTPSLIGLGVEAALGIDINNAFSGVKVFYPKAGASITENPEEVMNNIVVKPKGTFKIQVEFDDQYVLVPLNAAQYLFNKVNQISSVEIKLNSQKDEDAVKEGLEKIFGSKVNIENRFEQNKTFFMIMHGEKWAVYVILLMVLLIAAFNMIGSLSMVVLEKKNDIVILRSMGADKNMIRAVFLYEGILQAIVGGIIGIVFGSLVCLSQMYFGWFPLPEGFIIDSYPVSLQITDIMLVLANTAVVGFLAAWYPSLKAARQAVFVRED</sequence>
<keyword evidence="11" id="KW-1185">Reference proteome</keyword>
<keyword evidence="6 7" id="KW-0472">Membrane</keyword>
<feature type="transmembrane region" description="Helical" evidence="7">
    <location>
        <begin position="275"/>
        <end position="301"/>
    </location>
</feature>
<dbReference type="InterPro" id="IPR051447">
    <property type="entry name" value="Lipoprotein-release_system"/>
</dbReference>
<dbReference type="GO" id="GO:0098797">
    <property type="term" value="C:plasma membrane protein complex"/>
    <property type="evidence" value="ECO:0007669"/>
    <property type="project" value="TreeGrafter"/>
</dbReference>
<name>A0A5M6CB37_9BACT</name>
<evidence type="ECO:0000256" key="4">
    <source>
        <dbReference type="ARBA" id="ARBA00022692"/>
    </source>
</evidence>
<dbReference type="AlphaFoldDB" id="A0A5M6CB37"/>
<keyword evidence="3" id="KW-1003">Cell membrane</keyword>
<dbReference type="PANTHER" id="PTHR30489">
    <property type="entry name" value="LIPOPROTEIN-RELEASING SYSTEM TRANSMEMBRANE PROTEIN LOLE"/>
    <property type="match status" value="1"/>
</dbReference>
<evidence type="ECO:0000313" key="11">
    <source>
        <dbReference type="Proteomes" id="UP000323632"/>
    </source>
</evidence>
<keyword evidence="5 7" id="KW-1133">Transmembrane helix</keyword>
<evidence type="ECO:0000256" key="7">
    <source>
        <dbReference type="SAM" id="Phobius"/>
    </source>
</evidence>
<evidence type="ECO:0000259" key="9">
    <source>
        <dbReference type="Pfam" id="PF12704"/>
    </source>
</evidence>
<feature type="domain" description="MacB-like periplasmic core" evidence="9">
    <location>
        <begin position="25"/>
        <end position="248"/>
    </location>
</feature>
<feature type="transmembrane region" description="Helical" evidence="7">
    <location>
        <begin position="373"/>
        <end position="393"/>
    </location>
</feature>
<dbReference type="InterPro" id="IPR025857">
    <property type="entry name" value="MacB_PCD"/>
</dbReference>
<gene>
    <name evidence="10" type="ORF">F0919_16300</name>
</gene>
<dbReference type="Pfam" id="PF12704">
    <property type="entry name" value="MacB_PCD"/>
    <property type="match status" value="1"/>
</dbReference>
<protein>
    <submittedName>
        <fullName evidence="10">FtsX-like permease family protein</fullName>
    </submittedName>
</protein>
<evidence type="ECO:0000256" key="5">
    <source>
        <dbReference type="ARBA" id="ARBA00022989"/>
    </source>
</evidence>
<evidence type="ECO:0000259" key="8">
    <source>
        <dbReference type="Pfam" id="PF02687"/>
    </source>
</evidence>
<comment type="subcellular location">
    <subcellularLocation>
        <location evidence="1">Cell membrane</location>
        <topology evidence="1">Multi-pass membrane protein</topology>
    </subcellularLocation>
</comment>
<feature type="transmembrane region" description="Helical" evidence="7">
    <location>
        <begin position="21"/>
        <end position="46"/>
    </location>
</feature>
<reference evidence="10 11" key="1">
    <citation type="submission" date="2019-09" db="EMBL/GenBank/DDBJ databases">
        <title>Genome sequence and assembly of Taibaiella sp.</title>
        <authorList>
            <person name="Chhetri G."/>
        </authorList>
    </citation>
    <scope>NUCLEOTIDE SEQUENCE [LARGE SCALE GENOMIC DNA]</scope>
    <source>
        <strain evidence="10 11">KVB11</strain>
    </source>
</reference>
<dbReference type="PANTHER" id="PTHR30489:SF0">
    <property type="entry name" value="LIPOPROTEIN-RELEASING SYSTEM TRANSMEMBRANE PROTEIN LOLE"/>
    <property type="match status" value="1"/>
</dbReference>
<organism evidence="10 11">
    <name type="scientific">Taibaiella lutea</name>
    <dbReference type="NCBI Taxonomy" id="2608001"/>
    <lineage>
        <taxon>Bacteria</taxon>
        <taxon>Pseudomonadati</taxon>
        <taxon>Bacteroidota</taxon>
        <taxon>Chitinophagia</taxon>
        <taxon>Chitinophagales</taxon>
        <taxon>Chitinophagaceae</taxon>
        <taxon>Taibaiella</taxon>
    </lineage>
</organism>
<comment type="similarity">
    <text evidence="2">Belongs to the ABC-4 integral membrane protein family. LolC/E subfamily.</text>
</comment>
<dbReference type="Proteomes" id="UP000323632">
    <property type="component" value="Unassembled WGS sequence"/>
</dbReference>